<evidence type="ECO:0000313" key="3">
    <source>
        <dbReference type="Proteomes" id="UP000005237"/>
    </source>
</evidence>
<evidence type="ECO:0000313" key="2">
    <source>
        <dbReference type="EnsemblMetazoa" id="CJA38627.1"/>
    </source>
</evidence>
<keyword evidence="3" id="KW-1185">Reference proteome</keyword>
<protein>
    <submittedName>
        <fullName evidence="2">WASH-7_mid domain-containing protein</fullName>
    </submittedName>
</protein>
<dbReference type="EnsemblMetazoa" id="CJA38627.1">
    <property type="protein sequence ID" value="CJA38627.1"/>
    <property type="gene ID" value="WBGene00214474"/>
</dbReference>
<organism evidence="2 3">
    <name type="scientific">Caenorhabditis japonica</name>
    <dbReference type="NCBI Taxonomy" id="281687"/>
    <lineage>
        <taxon>Eukaryota</taxon>
        <taxon>Metazoa</taxon>
        <taxon>Ecdysozoa</taxon>
        <taxon>Nematoda</taxon>
        <taxon>Chromadorea</taxon>
        <taxon>Rhabditida</taxon>
        <taxon>Rhabditina</taxon>
        <taxon>Rhabditomorpha</taxon>
        <taxon>Rhabditoidea</taxon>
        <taxon>Rhabditidae</taxon>
        <taxon>Peloderinae</taxon>
        <taxon>Caenorhabditis</taxon>
    </lineage>
</organism>
<reference evidence="2" key="2">
    <citation type="submission" date="2022-06" db="UniProtKB">
        <authorList>
            <consortium name="EnsemblMetazoa"/>
        </authorList>
    </citation>
    <scope>IDENTIFICATION</scope>
    <source>
        <strain evidence="2">DF5081</strain>
    </source>
</reference>
<name>A0A8R1ER28_CAEJA</name>
<dbReference type="PANTHER" id="PTHR31409">
    <property type="entry name" value="WASH COMPLEX SUBUNIT 4"/>
    <property type="match status" value="1"/>
</dbReference>
<dbReference type="InterPro" id="IPR028282">
    <property type="entry name" value="WASH-7_central"/>
</dbReference>
<evidence type="ECO:0000259" key="1">
    <source>
        <dbReference type="Pfam" id="PF14744"/>
    </source>
</evidence>
<dbReference type="GO" id="GO:0016197">
    <property type="term" value="P:endosomal transport"/>
    <property type="evidence" value="ECO:0007669"/>
    <property type="project" value="TreeGrafter"/>
</dbReference>
<dbReference type="AlphaFoldDB" id="A0A8R1ER28"/>
<sequence>MADIDETVALLDLLKNISHFCANYSYFSQGYIFIEKSSTSKKLHMIRMQDLKTSLRKHGVGLLPTAVNAAYMLIRNKLQTFLNFLSEDTVRFQIQRFLNELDAEKSSTDSKRKPSYKASWALILLTNLSKTVAESENGAGRTVASGTVSGSIAEEIPLTYVDKFRSIITQIGNAISLVRMLCQAARDNGYTRQDLFPKSKST</sequence>
<dbReference type="GO" id="GO:0071203">
    <property type="term" value="C:WASH complex"/>
    <property type="evidence" value="ECO:0007669"/>
    <property type="project" value="InterPro"/>
</dbReference>
<feature type="domain" description="WASH complex subunit 7 central" evidence="1">
    <location>
        <begin position="2"/>
        <end position="200"/>
    </location>
</feature>
<dbReference type="PANTHER" id="PTHR31409:SF0">
    <property type="entry name" value="WASH COMPLEX SUBUNIT 4"/>
    <property type="match status" value="1"/>
</dbReference>
<dbReference type="Proteomes" id="UP000005237">
    <property type="component" value="Unassembled WGS sequence"/>
</dbReference>
<dbReference type="Pfam" id="PF14744">
    <property type="entry name" value="WASH-7_mid"/>
    <property type="match status" value="1"/>
</dbReference>
<dbReference type="GO" id="GO:0005768">
    <property type="term" value="C:endosome"/>
    <property type="evidence" value="ECO:0007669"/>
    <property type="project" value="TreeGrafter"/>
</dbReference>
<reference evidence="3" key="1">
    <citation type="submission" date="2010-08" db="EMBL/GenBank/DDBJ databases">
        <authorList>
            <consortium name="Caenorhabditis japonica Sequencing Consortium"/>
            <person name="Wilson R.K."/>
        </authorList>
    </citation>
    <scope>NUCLEOTIDE SEQUENCE [LARGE SCALE GENOMIC DNA]</scope>
    <source>
        <strain evidence="3">DF5081</strain>
    </source>
</reference>
<dbReference type="GO" id="GO:0007032">
    <property type="term" value="P:endosome organization"/>
    <property type="evidence" value="ECO:0007669"/>
    <property type="project" value="TreeGrafter"/>
</dbReference>
<proteinExistence type="predicted"/>
<accession>A0A8R1ER28</accession>
<dbReference type="InterPro" id="IPR027307">
    <property type="entry name" value="WASH7"/>
</dbReference>